<keyword evidence="9 16" id="KW-0547">Nucleotide-binding</keyword>
<keyword evidence="5" id="KW-0808">Transferase</keyword>
<keyword evidence="12 17" id="KW-1133">Transmembrane helix</keyword>
<keyword evidence="15" id="KW-0325">Glycoprotein</keyword>
<comment type="subcellular location">
    <subcellularLocation>
        <location evidence="1">Membrane</location>
        <topology evidence="1">Single-pass type I membrane protein</topology>
    </subcellularLocation>
</comment>
<dbReference type="Pfam" id="PF00560">
    <property type="entry name" value="LRR_1"/>
    <property type="match status" value="2"/>
</dbReference>
<evidence type="ECO:0000256" key="2">
    <source>
        <dbReference type="ARBA" id="ARBA00012513"/>
    </source>
</evidence>
<dbReference type="InterPro" id="IPR001611">
    <property type="entry name" value="Leu-rich_rpt"/>
</dbReference>
<organism evidence="19 20">
    <name type="scientific">Rhododendron griersonianum</name>
    <dbReference type="NCBI Taxonomy" id="479676"/>
    <lineage>
        <taxon>Eukaryota</taxon>
        <taxon>Viridiplantae</taxon>
        <taxon>Streptophyta</taxon>
        <taxon>Embryophyta</taxon>
        <taxon>Tracheophyta</taxon>
        <taxon>Spermatophyta</taxon>
        <taxon>Magnoliopsida</taxon>
        <taxon>eudicotyledons</taxon>
        <taxon>Gunneridae</taxon>
        <taxon>Pentapetalae</taxon>
        <taxon>asterids</taxon>
        <taxon>Ericales</taxon>
        <taxon>Ericaceae</taxon>
        <taxon>Ericoideae</taxon>
        <taxon>Rhodoreae</taxon>
        <taxon>Rhododendron</taxon>
    </lineage>
</organism>
<evidence type="ECO:0000256" key="16">
    <source>
        <dbReference type="PROSITE-ProRule" id="PRU10141"/>
    </source>
</evidence>
<sequence>MRENFGRGATLECIAAVHLLNAFNEDVGTIKKLFSRVYKVINKEQEVVLYGSFLEKNGFKISCLSAGYFHSSFTCSSTVKSRLNGMESLCFLFEECHLMLEIHFVYDVVFALNSLKYVLDNTPPNWIGSDPCGSGWEGVRCTNFRVTTITLTSMGLTGMLPGDIESLSELQTLKNLTISFYLRDLSYNKGLTGPIPASIGNLKKLTNLILIGSGFSGPIPGTIGSLQQLVMLSLNSNGFSGPIPPQLGNLSNLYWLDLADNKLSGAIPVSDATTPGLDMLTNAKHFHFGKNQLSGEIPSQLFSSKMTLKHVLFENNSLSGSIPSTLGLVQTLEVLRLDRNSLTGPVPSNLNSLVNVNELFLSNNQLTGSLPNLTGMSVLNYMDMSNNTFDESDFPTWFSTLQSLTTLVMESTGLQGQIPVSFFTLPQLQTLVLRNNQLNGTLDVGSSYSDQLKLIDLQNNFIVDFTQRPGFKIKLILAGNPFCQETEGTSPYCGLQETNSTYSSLENHCIPATCIAHQLSSPNCRCAHAYVGTLYFRAPSFSDLGNPTIYTSLADSLMKFFNSHLLPVDSVSLSNPTMNTDKYFVLRLEVFPPAGQDAFNRTGILGIGFMLSNQTFKPPPKFGPFYFDGGPYPYFEGTHKSSSTAIIIGSAVGGSVLVLLALLAGIYVFRQKRKAETADKQNNPFASWDPNKNSGDVPQLRGARSFSFAELKKYTNNFSETNDIGTGGYGKVYRGILPNGQLVAVKRAQSRSMQGGHEFKTEIELLSRVHHKNVVSLVGFCFEQGEQMLVYEYIPNGTLKESLSGKSGIKLDWMRRLRIALGTARGLQYLHELANPPIIHRDIKSNNILLDDRLNAKVADFGLSKLLGDPEKGHVTTQVKGTMGYMDPEYYMTQQLTEKSDVYSYGVVMLELVTARQPIDKGKYIVREVRQKMDRTKVGYNLQEIIDPAILGITLGGLEKFVDLALRCVEEAGVERPTMGEVVKEIESIMQIAGLNPNADSASTSASYEGANKGYDHPYTDESLFVYSGAFLPAKVEPQ</sequence>
<dbReference type="EMBL" id="JACTNZ010000005">
    <property type="protein sequence ID" value="KAG5549928.1"/>
    <property type="molecule type" value="Genomic_DNA"/>
</dbReference>
<dbReference type="Proteomes" id="UP000823749">
    <property type="component" value="Chromosome 5"/>
</dbReference>
<dbReference type="CDD" id="cd14066">
    <property type="entry name" value="STKc_IRAK"/>
    <property type="match status" value="1"/>
</dbReference>
<feature type="transmembrane region" description="Helical" evidence="17">
    <location>
        <begin position="645"/>
        <end position="669"/>
    </location>
</feature>
<dbReference type="PANTHER" id="PTHR45974">
    <property type="entry name" value="RECEPTOR-LIKE PROTEIN 55"/>
    <property type="match status" value="1"/>
</dbReference>
<protein>
    <recommendedName>
        <fullName evidence="2">non-specific serine/threonine protein kinase</fullName>
        <ecNumber evidence="2">2.7.11.1</ecNumber>
    </recommendedName>
</protein>
<dbReference type="FunFam" id="3.80.10.10:FF:000542">
    <property type="entry name" value="Leucine-rich repeat protein kinase family protein"/>
    <property type="match status" value="1"/>
</dbReference>
<dbReference type="PANTHER" id="PTHR45974:SF266">
    <property type="entry name" value="LEUCINE-RICH REPEAT RECEPTOR PROTEIN KINASE HPCA1"/>
    <property type="match status" value="1"/>
</dbReference>
<dbReference type="InterPro" id="IPR017441">
    <property type="entry name" value="Protein_kinase_ATP_BS"/>
</dbReference>
<keyword evidence="10" id="KW-0418">Kinase</keyword>
<evidence type="ECO:0000256" key="1">
    <source>
        <dbReference type="ARBA" id="ARBA00004479"/>
    </source>
</evidence>
<dbReference type="SUPFAM" id="SSF56112">
    <property type="entry name" value="Protein kinase-like (PK-like)"/>
    <property type="match status" value="1"/>
</dbReference>
<dbReference type="PROSITE" id="PS50011">
    <property type="entry name" value="PROTEIN_KINASE_DOM"/>
    <property type="match status" value="1"/>
</dbReference>
<accession>A0AAV6KBR8</accession>
<evidence type="ECO:0000256" key="15">
    <source>
        <dbReference type="ARBA" id="ARBA00023180"/>
    </source>
</evidence>
<keyword evidence="7" id="KW-0732">Signal</keyword>
<evidence type="ECO:0000256" key="8">
    <source>
        <dbReference type="ARBA" id="ARBA00022737"/>
    </source>
</evidence>
<evidence type="ECO:0000256" key="11">
    <source>
        <dbReference type="ARBA" id="ARBA00022840"/>
    </source>
</evidence>
<dbReference type="PROSITE" id="PS00107">
    <property type="entry name" value="PROTEIN_KINASE_ATP"/>
    <property type="match status" value="1"/>
</dbReference>
<dbReference type="Pfam" id="PF00069">
    <property type="entry name" value="Pkinase"/>
    <property type="match status" value="1"/>
</dbReference>
<dbReference type="SUPFAM" id="SSF52058">
    <property type="entry name" value="L domain-like"/>
    <property type="match status" value="1"/>
</dbReference>
<evidence type="ECO:0000256" key="17">
    <source>
        <dbReference type="SAM" id="Phobius"/>
    </source>
</evidence>
<keyword evidence="11 16" id="KW-0067">ATP-binding</keyword>
<dbReference type="GO" id="GO:0016020">
    <property type="term" value="C:membrane"/>
    <property type="evidence" value="ECO:0007669"/>
    <property type="project" value="UniProtKB-SubCell"/>
</dbReference>
<keyword evidence="4" id="KW-0433">Leucine-rich repeat</keyword>
<dbReference type="Gene3D" id="3.80.10.10">
    <property type="entry name" value="Ribonuclease Inhibitor"/>
    <property type="match status" value="3"/>
</dbReference>
<dbReference type="EC" id="2.7.11.1" evidence="2"/>
<evidence type="ECO:0000256" key="9">
    <source>
        <dbReference type="ARBA" id="ARBA00022741"/>
    </source>
</evidence>
<reference evidence="19" key="1">
    <citation type="submission" date="2020-08" db="EMBL/GenBank/DDBJ databases">
        <title>Plant Genome Project.</title>
        <authorList>
            <person name="Zhang R.-G."/>
        </authorList>
    </citation>
    <scope>NUCLEOTIDE SEQUENCE</scope>
    <source>
        <strain evidence="19">WSP0</strain>
        <tissue evidence="19">Leaf</tissue>
    </source>
</reference>
<dbReference type="SMART" id="SM00220">
    <property type="entry name" value="S_TKc"/>
    <property type="match status" value="1"/>
</dbReference>
<keyword evidence="3" id="KW-0723">Serine/threonine-protein kinase</keyword>
<feature type="domain" description="Protein kinase" evidence="18">
    <location>
        <begin position="718"/>
        <end position="990"/>
    </location>
</feature>
<gene>
    <name evidence="19" type="ORF">RHGRI_015036</name>
</gene>
<evidence type="ECO:0000256" key="7">
    <source>
        <dbReference type="ARBA" id="ARBA00022729"/>
    </source>
</evidence>
<keyword evidence="6 17" id="KW-0812">Transmembrane</keyword>
<comment type="caution">
    <text evidence="19">The sequence shown here is derived from an EMBL/GenBank/DDBJ whole genome shotgun (WGS) entry which is preliminary data.</text>
</comment>
<evidence type="ECO:0000256" key="4">
    <source>
        <dbReference type="ARBA" id="ARBA00022614"/>
    </source>
</evidence>
<dbReference type="InterPro" id="IPR008271">
    <property type="entry name" value="Ser/Thr_kinase_AS"/>
</dbReference>
<dbReference type="PROSITE" id="PS00108">
    <property type="entry name" value="PROTEIN_KINASE_ST"/>
    <property type="match status" value="1"/>
</dbReference>
<feature type="binding site" evidence="16">
    <location>
        <position position="746"/>
    </location>
    <ligand>
        <name>ATP</name>
        <dbReference type="ChEBI" id="CHEBI:30616"/>
    </ligand>
</feature>
<keyword evidence="8" id="KW-0677">Repeat</keyword>
<evidence type="ECO:0000256" key="6">
    <source>
        <dbReference type="ARBA" id="ARBA00022692"/>
    </source>
</evidence>
<dbReference type="AlphaFoldDB" id="A0AAV6KBR8"/>
<dbReference type="InterPro" id="IPR011009">
    <property type="entry name" value="Kinase-like_dom_sf"/>
</dbReference>
<proteinExistence type="predicted"/>
<dbReference type="GO" id="GO:0004674">
    <property type="term" value="F:protein serine/threonine kinase activity"/>
    <property type="evidence" value="ECO:0007669"/>
    <property type="project" value="UniProtKB-KW"/>
</dbReference>
<dbReference type="InterPro" id="IPR000719">
    <property type="entry name" value="Prot_kinase_dom"/>
</dbReference>
<evidence type="ECO:0000256" key="13">
    <source>
        <dbReference type="ARBA" id="ARBA00023136"/>
    </source>
</evidence>
<dbReference type="FunFam" id="1.10.510.10:FF:000453">
    <property type="entry name" value="LRR receptor-like serine/threonine-protein kinase HSL2"/>
    <property type="match status" value="1"/>
</dbReference>
<dbReference type="GO" id="GO:0005524">
    <property type="term" value="F:ATP binding"/>
    <property type="evidence" value="ECO:0007669"/>
    <property type="project" value="UniProtKB-UniRule"/>
</dbReference>
<evidence type="ECO:0000256" key="12">
    <source>
        <dbReference type="ARBA" id="ARBA00022989"/>
    </source>
</evidence>
<dbReference type="FunFam" id="3.80.10.10:FF:000363">
    <property type="entry name" value="Leucine-rich repeat family protein"/>
    <property type="match status" value="1"/>
</dbReference>
<keyword evidence="14" id="KW-0675">Receptor</keyword>
<evidence type="ECO:0000256" key="10">
    <source>
        <dbReference type="ARBA" id="ARBA00022777"/>
    </source>
</evidence>
<evidence type="ECO:0000313" key="20">
    <source>
        <dbReference type="Proteomes" id="UP000823749"/>
    </source>
</evidence>
<keyword evidence="13 17" id="KW-0472">Membrane</keyword>
<keyword evidence="20" id="KW-1185">Reference proteome</keyword>
<evidence type="ECO:0000313" key="19">
    <source>
        <dbReference type="EMBL" id="KAG5549928.1"/>
    </source>
</evidence>
<name>A0AAV6KBR8_9ERIC</name>
<evidence type="ECO:0000256" key="5">
    <source>
        <dbReference type="ARBA" id="ARBA00022679"/>
    </source>
</evidence>
<dbReference type="InterPro" id="IPR032675">
    <property type="entry name" value="LRR_dom_sf"/>
</dbReference>
<evidence type="ECO:0000256" key="3">
    <source>
        <dbReference type="ARBA" id="ARBA00022527"/>
    </source>
</evidence>
<dbReference type="Gene3D" id="3.30.200.20">
    <property type="entry name" value="Phosphorylase Kinase, domain 1"/>
    <property type="match status" value="1"/>
</dbReference>
<dbReference type="FunFam" id="3.30.200.20:FF:000328">
    <property type="entry name" value="Leucine-rich repeat protein kinase family protein"/>
    <property type="match status" value="1"/>
</dbReference>
<dbReference type="Gene3D" id="1.10.510.10">
    <property type="entry name" value="Transferase(Phosphotransferase) domain 1"/>
    <property type="match status" value="1"/>
</dbReference>
<evidence type="ECO:0000256" key="14">
    <source>
        <dbReference type="ARBA" id="ARBA00023170"/>
    </source>
</evidence>
<evidence type="ECO:0000259" key="18">
    <source>
        <dbReference type="PROSITE" id="PS50011"/>
    </source>
</evidence>